<accession>A0AAD4WMG6</accession>
<protein>
    <recommendedName>
        <fullName evidence="2">Reverse transcriptase Ty1/copia-type domain-containing protein</fullName>
    </recommendedName>
</protein>
<feature type="compositionally biased region" description="Low complexity" evidence="1">
    <location>
        <begin position="190"/>
        <end position="208"/>
    </location>
</feature>
<dbReference type="PANTHER" id="PTHR11439:SF502">
    <property type="entry name" value="SECRETED RXLR EFFECTOR PROTEIN 161-LIKE"/>
    <property type="match status" value="1"/>
</dbReference>
<comment type="caution">
    <text evidence="3">The sequence shown here is derived from an EMBL/GenBank/DDBJ whole genome shotgun (WGS) entry which is preliminary data.</text>
</comment>
<evidence type="ECO:0000256" key="1">
    <source>
        <dbReference type="SAM" id="MobiDB-lite"/>
    </source>
</evidence>
<evidence type="ECO:0000259" key="2">
    <source>
        <dbReference type="Pfam" id="PF07727"/>
    </source>
</evidence>
<dbReference type="Proteomes" id="UP001054821">
    <property type="component" value="Chromosome 2"/>
</dbReference>
<dbReference type="InterPro" id="IPR013103">
    <property type="entry name" value="RVT_2"/>
</dbReference>
<dbReference type="InterPro" id="IPR043502">
    <property type="entry name" value="DNA/RNA_pol_sf"/>
</dbReference>
<gene>
    <name evidence="3" type="ORF">L3X38_013211</name>
</gene>
<name>A0AAD4WMG6_PRUDU</name>
<reference evidence="3 4" key="1">
    <citation type="journal article" date="2022" name="G3 (Bethesda)">
        <title>Whole-genome sequence and methylome profiling of the almond [Prunus dulcis (Mill.) D.A. Webb] cultivar 'Nonpareil'.</title>
        <authorList>
            <person name="D'Amico-Willman K.M."/>
            <person name="Ouma W.Z."/>
            <person name="Meulia T."/>
            <person name="Sideli G.M."/>
            <person name="Gradziel T.M."/>
            <person name="Fresnedo-Ramirez J."/>
        </authorList>
    </citation>
    <scope>NUCLEOTIDE SEQUENCE [LARGE SCALE GENOMIC DNA]</scope>
    <source>
        <strain evidence="3">Clone GOH B32 T37-40</strain>
    </source>
</reference>
<dbReference type="CDD" id="cd09272">
    <property type="entry name" value="RNase_HI_RT_Ty1"/>
    <property type="match status" value="1"/>
</dbReference>
<evidence type="ECO:0000313" key="4">
    <source>
        <dbReference type="Proteomes" id="UP001054821"/>
    </source>
</evidence>
<dbReference type="AlphaFoldDB" id="A0AAD4WMG6"/>
<organism evidence="3 4">
    <name type="scientific">Prunus dulcis</name>
    <name type="common">Almond</name>
    <name type="synonym">Amygdalus dulcis</name>
    <dbReference type="NCBI Taxonomy" id="3755"/>
    <lineage>
        <taxon>Eukaryota</taxon>
        <taxon>Viridiplantae</taxon>
        <taxon>Streptophyta</taxon>
        <taxon>Embryophyta</taxon>
        <taxon>Tracheophyta</taxon>
        <taxon>Spermatophyta</taxon>
        <taxon>Magnoliopsida</taxon>
        <taxon>eudicotyledons</taxon>
        <taxon>Gunneridae</taxon>
        <taxon>Pentapetalae</taxon>
        <taxon>rosids</taxon>
        <taxon>fabids</taxon>
        <taxon>Rosales</taxon>
        <taxon>Rosaceae</taxon>
        <taxon>Amygdaloideae</taxon>
        <taxon>Amygdaleae</taxon>
        <taxon>Prunus</taxon>
    </lineage>
</organism>
<evidence type="ECO:0000313" key="3">
    <source>
        <dbReference type="EMBL" id="KAI5345334.1"/>
    </source>
</evidence>
<feature type="region of interest" description="Disordered" evidence="1">
    <location>
        <begin position="184"/>
        <end position="243"/>
    </location>
</feature>
<sequence>MRTIFKSHGIWNLVEKGLQVPDSKADEEGSSDSEMVSLLMKDAKALGIIQGAVSDDIFPRISNEETSKGAWDILHQEFHGDKQVKSIMLQGLHRDFEYTRMRDDEILSGYITRLLELVNQMKGYGENLTKGRIVQKLLISLTKEFDPVCYVIEQTRDIETIEVQEVIAALRGFAQRLDRHAESTTEKAFSSMSINSKGSQSSSSSGSNKSKKNWKSKDKKWDSKPQNSANQGGKPSQGDKSGKCKHCEKLHYALQIPMSWGDGASSTVSDLDSEPNLLQHLFVQSPMETQTSSDVHATQDSAPLEPYDHTPKKWKNLSEVYAQCKMSIIEPENFEEAVKDEAWGKAKTEEILMIEKNFTWELVDRPSSKPIVGVKWIFKIKLNLDGSIQKHKARLVAKGFTQKPGIDFNETFAPVARLDTIRTLIALAAQKGWKLWQLDVKSAFLNGVLEEEVYVDQPDGFVVKGDEDKVYRLRKALYGLKQAPRAWYSEIDSYLSQCGFHKSPSEATLYVRTKEGVGTLIVSIYVDDIVYTGSSDEMMKEFKAEMMCKYEMSDLGLLHHFLGMGVTQTEGSIFIHQKKYALTLLDKFGLKDADESLFRKIVGSLLYLTATRPDIMFSACLLARFMHNPSKMHYGAAKRVLRYIQGTIDYGIEYVTGKFALLVGYCDSDWSGSEEDMKSTSGYAFSFGSGAFSWASVKQHSVALSTAEAEYVSAVEATSQAIWLRFVLEDFGEEQTTATTVFCDNTSAIAMAKNPVFHQRIKHIKRKFHFIRDAIQEEVIELLYCKGEEQIADIFTKALPKDRFDYLRRMLGVKSASTLEGSVKM</sequence>
<dbReference type="Pfam" id="PF07727">
    <property type="entry name" value="RVT_2"/>
    <property type="match status" value="1"/>
</dbReference>
<proteinExistence type="predicted"/>
<dbReference type="PANTHER" id="PTHR11439">
    <property type="entry name" value="GAG-POL-RELATED RETROTRANSPOSON"/>
    <property type="match status" value="1"/>
</dbReference>
<dbReference type="EMBL" id="JAJFAZ020000002">
    <property type="protein sequence ID" value="KAI5345334.1"/>
    <property type="molecule type" value="Genomic_DNA"/>
</dbReference>
<feature type="domain" description="Reverse transcriptase Ty1/copia-type" evidence="2">
    <location>
        <begin position="359"/>
        <end position="594"/>
    </location>
</feature>
<keyword evidence="4" id="KW-1185">Reference proteome</keyword>
<feature type="compositionally biased region" description="Polar residues" evidence="1">
    <location>
        <begin position="225"/>
        <end position="234"/>
    </location>
</feature>
<dbReference type="Pfam" id="PF14223">
    <property type="entry name" value="Retrotran_gag_2"/>
    <property type="match status" value="1"/>
</dbReference>
<dbReference type="SUPFAM" id="SSF56672">
    <property type="entry name" value="DNA/RNA polymerases"/>
    <property type="match status" value="1"/>
</dbReference>